<evidence type="ECO:0000259" key="5">
    <source>
        <dbReference type="PROSITE" id="PS50853"/>
    </source>
</evidence>
<keyword evidence="1" id="KW-0326">Glycosidase</keyword>
<dbReference type="Pfam" id="PF20611">
    <property type="entry name" value="DUF6801"/>
    <property type="match status" value="1"/>
</dbReference>
<dbReference type="GO" id="GO:0016798">
    <property type="term" value="F:hydrolase activity, acting on glycosyl bonds"/>
    <property type="evidence" value="ECO:0007669"/>
    <property type="project" value="UniProtKB-KW"/>
</dbReference>
<gene>
    <name evidence="6" type="ORF">DPM19_32570</name>
</gene>
<evidence type="ECO:0000256" key="4">
    <source>
        <dbReference type="SAM" id="SignalP"/>
    </source>
</evidence>
<keyword evidence="2" id="KW-0624">Polysaccharide degradation</keyword>
<dbReference type="PROSITE" id="PS50853">
    <property type="entry name" value="FN3"/>
    <property type="match status" value="1"/>
</dbReference>
<protein>
    <submittedName>
        <fullName evidence="6">Fibronectin type III domain-containing protein</fullName>
    </submittedName>
</protein>
<feature type="region of interest" description="Disordered" evidence="3">
    <location>
        <begin position="289"/>
        <end position="324"/>
    </location>
</feature>
<keyword evidence="4" id="KW-0732">Signal</keyword>
<dbReference type="SMART" id="SM00060">
    <property type="entry name" value="FN3"/>
    <property type="match status" value="1"/>
</dbReference>
<evidence type="ECO:0000313" key="7">
    <source>
        <dbReference type="Proteomes" id="UP000251891"/>
    </source>
</evidence>
<dbReference type="GO" id="GO:0000272">
    <property type="term" value="P:polysaccharide catabolic process"/>
    <property type="evidence" value="ECO:0007669"/>
    <property type="project" value="UniProtKB-KW"/>
</dbReference>
<dbReference type="OrthoDB" id="3821392at2"/>
<dbReference type="Pfam" id="PF00041">
    <property type="entry name" value="fn3"/>
    <property type="match status" value="1"/>
</dbReference>
<proteinExistence type="predicted"/>
<keyword evidence="1" id="KW-0378">Hydrolase</keyword>
<dbReference type="InterPro" id="IPR046542">
    <property type="entry name" value="DUF6801"/>
</dbReference>
<feature type="domain" description="Fibronectin type-III" evidence="5">
    <location>
        <begin position="222"/>
        <end position="307"/>
    </location>
</feature>
<feature type="signal peptide" evidence="4">
    <location>
        <begin position="1"/>
        <end position="42"/>
    </location>
</feature>
<dbReference type="InterPro" id="IPR013783">
    <property type="entry name" value="Ig-like_fold"/>
</dbReference>
<name>A0A365GW44_9ACTN</name>
<accession>A0A365GW44</accession>
<evidence type="ECO:0000256" key="1">
    <source>
        <dbReference type="ARBA" id="ARBA00023295"/>
    </source>
</evidence>
<dbReference type="Proteomes" id="UP000251891">
    <property type="component" value="Unassembled WGS sequence"/>
</dbReference>
<feature type="region of interest" description="Disordered" evidence="3">
    <location>
        <begin position="210"/>
        <end position="230"/>
    </location>
</feature>
<dbReference type="InterPro" id="IPR036116">
    <property type="entry name" value="FN3_sf"/>
</dbReference>
<keyword evidence="2" id="KW-0119">Carbohydrate metabolism</keyword>
<dbReference type="EMBL" id="QLYX01000022">
    <property type="protein sequence ID" value="RAY11039.1"/>
    <property type="molecule type" value="Genomic_DNA"/>
</dbReference>
<feature type="chain" id="PRO_5016751778" evidence="4">
    <location>
        <begin position="43"/>
        <end position="537"/>
    </location>
</feature>
<dbReference type="CDD" id="cd00063">
    <property type="entry name" value="FN3"/>
    <property type="match status" value="1"/>
</dbReference>
<feature type="compositionally biased region" description="Pro residues" evidence="3">
    <location>
        <begin position="310"/>
        <end position="320"/>
    </location>
</feature>
<dbReference type="InterPro" id="IPR003961">
    <property type="entry name" value="FN3_dom"/>
</dbReference>
<dbReference type="Gene3D" id="2.60.40.10">
    <property type="entry name" value="Immunoglobulins"/>
    <property type="match status" value="1"/>
</dbReference>
<dbReference type="SUPFAM" id="SSF49265">
    <property type="entry name" value="Fibronectin type III"/>
    <property type="match status" value="1"/>
</dbReference>
<evidence type="ECO:0000256" key="2">
    <source>
        <dbReference type="ARBA" id="ARBA00023326"/>
    </source>
</evidence>
<reference evidence="6 7" key="1">
    <citation type="submission" date="2018-06" db="EMBL/GenBank/DDBJ databases">
        <title>Actinomadura craniellae sp. nov. isolated from marine sponge Craniella sp.</title>
        <authorList>
            <person name="Li L."/>
            <person name="Xu Q.H."/>
            <person name="Lin H.W."/>
            <person name="Lu Y.H."/>
        </authorList>
    </citation>
    <scope>NUCLEOTIDE SEQUENCE [LARGE SCALE GENOMIC DNA]</scope>
    <source>
        <strain evidence="6 7">LHW63021</strain>
    </source>
</reference>
<organism evidence="6 7">
    <name type="scientific">Actinomadura craniellae</name>
    <dbReference type="NCBI Taxonomy" id="2231787"/>
    <lineage>
        <taxon>Bacteria</taxon>
        <taxon>Bacillati</taxon>
        <taxon>Actinomycetota</taxon>
        <taxon>Actinomycetes</taxon>
        <taxon>Streptosporangiales</taxon>
        <taxon>Thermomonosporaceae</taxon>
        <taxon>Actinomadura</taxon>
    </lineage>
</organism>
<evidence type="ECO:0000256" key="3">
    <source>
        <dbReference type="SAM" id="MobiDB-lite"/>
    </source>
</evidence>
<evidence type="ECO:0000313" key="6">
    <source>
        <dbReference type="EMBL" id="RAY11039.1"/>
    </source>
</evidence>
<sequence>MLKPLIEVRHVKASSGKIRAIAASAVLAGSLVGITGSGAAQAAPASLTLNYTCPFPLIGTQQISVRIQTDIPPTIGVGEQTPEIIVNTVTTVPDTATQGMALVGAKTLEGDALADSTIAAPGITLPVKVPAPLEKTNVPASGTFEVKATGKAPALTFTQPGSAKITVGNILLKLAPKDAAGGLTGLGEFDAPCTQVPGQNNLLATFQITDGSSGGDTQAPSAPGTPSVTAKTANSVSLTWGASTDNVGVAGYDVYSGTTLVASATGTSTQVANLTPGTQYSFTVKAKDAAGNASPASPPVAVTTEQGTTEPPPGNPPPPECGKIDSPGATTYACTYMSGFANAAKLGGAAIVNDPEQRPVLTNVAIRVRSEPPLITTDTDFQFVAPLRTRSTFLTFGFMPTVATMEMTQVGTGKLTASSNTGNGEMKVTATTKMNVRIYDAIVNGTPLDVGENCRMSQPIELTVGGGPPDYTNVLGGGVLRGSITYPPFRGCGVTENLDPVFTAAISGKGNDIKMTQGAVCMPGASTPPCVPPTPRR</sequence>
<comment type="caution">
    <text evidence="6">The sequence shown here is derived from an EMBL/GenBank/DDBJ whole genome shotgun (WGS) entry which is preliminary data.</text>
</comment>
<dbReference type="AlphaFoldDB" id="A0A365GW44"/>
<keyword evidence="7" id="KW-1185">Reference proteome</keyword>